<comment type="subcellular location">
    <subcellularLocation>
        <location evidence="1">Mitochondrion</location>
    </subcellularLocation>
</comment>
<evidence type="ECO:0000256" key="5">
    <source>
        <dbReference type="ARBA" id="ARBA00023274"/>
    </source>
</evidence>
<dbReference type="AlphaFoldDB" id="A0A650BXD7"/>
<evidence type="ECO:0000256" key="1">
    <source>
        <dbReference type="ARBA" id="ARBA00004173"/>
    </source>
</evidence>
<evidence type="ECO:0000256" key="3">
    <source>
        <dbReference type="ARBA" id="ARBA00022980"/>
    </source>
</evidence>
<gene>
    <name evidence="8" type="primary">rps14</name>
</gene>
<reference evidence="8" key="1">
    <citation type="journal article" date="2019" name="PeerJ">
        <title>The inflated mitochondrial genomes of siphonous green algae reflect processes driving expansion of noncoding DNA and proliferation of introns.</title>
        <authorList>
            <person name="Repetti S.I."/>
            <person name="Jackson C.J."/>
            <person name="Judd L.M."/>
            <person name="Wick R.R."/>
            <person name="Holt K.E."/>
            <person name="Verbruggen H."/>
        </authorList>
    </citation>
    <scope>NUCLEOTIDE SEQUENCE</scope>
    <source>
        <strain evidence="8">SAG6.99</strain>
    </source>
</reference>
<protein>
    <recommendedName>
        <fullName evidence="6">Small ribosomal subunit protein uS14m</fullName>
    </recommendedName>
    <alternativeName>
        <fullName evidence="7">Ribosomal protein S14, mitochondrial</fullName>
    </alternativeName>
</protein>
<comment type="similarity">
    <text evidence="2">Belongs to the universal ribosomal protein uS14 family.</text>
</comment>
<evidence type="ECO:0000256" key="7">
    <source>
        <dbReference type="ARBA" id="ARBA00042804"/>
    </source>
</evidence>
<evidence type="ECO:0000256" key="6">
    <source>
        <dbReference type="ARBA" id="ARBA00040774"/>
    </source>
</evidence>
<name>A0A650BXD7_9CHLO</name>
<dbReference type="SUPFAM" id="SSF57716">
    <property type="entry name" value="Glucocorticoid receptor-like (DNA-binding domain)"/>
    <property type="match status" value="1"/>
</dbReference>
<dbReference type="Gene3D" id="1.10.287.1480">
    <property type="match status" value="1"/>
</dbReference>
<dbReference type="InterPro" id="IPR001209">
    <property type="entry name" value="Ribosomal_uS14"/>
</dbReference>
<dbReference type="GeneID" id="42903397"/>
<dbReference type="EMBL" id="MN514984">
    <property type="protein sequence ID" value="QGQ62005.1"/>
    <property type="molecule type" value="Genomic_DNA"/>
</dbReference>
<keyword evidence="4 8" id="KW-0496">Mitochondrion</keyword>
<dbReference type="GO" id="GO:0005739">
    <property type="term" value="C:mitochondrion"/>
    <property type="evidence" value="ECO:0007669"/>
    <property type="project" value="UniProtKB-SubCell"/>
</dbReference>
<dbReference type="Pfam" id="PF00253">
    <property type="entry name" value="Ribosomal_S14"/>
    <property type="match status" value="1"/>
</dbReference>
<dbReference type="PANTHER" id="PTHR19836:SF30">
    <property type="entry name" value="RIBOSOMAL PROTEIN S14"/>
    <property type="match status" value="1"/>
</dbReference>
<keyword evidence="3 8" id="KW-0689">Ribosomal protein</keyword>
<dbReference type="GO" id="GO:0006412">
    <property type="term" value="P:translation"/>
    <property type="evidence" value="ECO:0007669"/>
    <property type="project" value="InterPro"/>
</dbReference>
<dbReference type="GO" id="GO:0015935">
    <property type="term" value="C:small ribosomal subunit"/>
    <property type="evidence" value="ECO:0007669"/>
    <property type="project" value="TreeGrafter"/>
</dbReference>
<evidence type="ECO:0000313" key="8">
    <source>
        <dbReference type="EMBL" id="QGQ62005.1"/>
    </source>
</evidence>
<accession>A0A650BXD7</accession>
<organism evidence="8">
    <name type="scientific">Ostreobium quekettii</name>
    <dbReference type="NCBI Taxonomy" id="121088"/>
    <lineage>
        <taxon>Eukaryota</taxon>
        <taxon>Viridiplantae</taxon>
        <taxon>Chlorophyta</taxon>
        <taxon>core chlorophytes</taxon>
        <taxon>Ulvophyceae</taxon>
        <taxon>TCBD clade</taxon>
        <taxon>Bryopsidales</taxon>
        <taxon>Ostreobineae</taxon>
        <taxon>Ostreobiaceae</taxon>
        <taxon>Ostreobium</taxon>
    </lineage>
</organism>
<sequence length="99" mass="11797">MANSIQRDKKRRNLVYKYETQRVEYKSLIANRSIPIELRNYYVNKLNKLSRSSSTTRLRNRCIKTGRSRAVYRFCKLSRITMRQLAAQGFIMGLTKTSW</sequence>
<geneLocation type="mitochondrion" evidence="8"/>
<proteinExistence type="inferred from homology"/>
<dbReference type="GO" id="GO:0003735">
    <property type="term" value="F:structural constituent of ribosome"/>
    <property type="evidence" value="ECO:0007669"/>
    <property type="project" value="InterPro"/>
</dbReference>
<dbReference type="FunFam" id="1.10.287.1480:FF:000001">
    <property type="entry name" value="30S ribosomal protein S14"/>
    <property type="match status" value="1"/>
</dbReference>
<keyword evidence="5" id="KW-0687">Ribonucleoprotein</keyword>
<evidence type="ECO:0000256" key="4">
    <source>
        <dbReference type="ARBA" id="ARBA00023128"/>
    </source>
</evidence>
<dbReference type="RefSeq" id="YP_009720793.1">
    <property type="nucleotide sequence ID" value="NC_045361.1"/>
</dbReference>
<evidence type="ECO:0000256" key="2">
    <source>
        <dbReference type="ARBA" id="ARBA00009083"/>
    </source>
</evidence>
<dbReference type="NCBIfam" id="NF006477">
    <property type="entry name" value="PRK08881.1"/>
    <property type="match status" value="1"/>
</dbReference>
<dbReference type="PANTHER" id="PTHR19836">
    <property type="entry name" value="30S RIBOSOMAL PROTEIN S14"/>
    <property type="match status" value="1"/>
</dbReference>